<dbReference type="SUPFAM" id="SSF53756">
    <property type="entry name" value="UDP-Glycosyltransferase/glycogen phosphorylase"/>
    <property type="match status" value="1"/>
</dbReference>
<gene>
    <name evidence="1" type="ORF">M5W82_01965</name>
</gene>
<evidence type="ECO:0008006" key="3">
    <source>
        <dbReference type="Google" id="ProtNLM"/>
    </source>
</evidence>
<organism evidence="1 2">
    <name type="scientific">Lysinibacillus xylanilyticus</name>
    <dbReference type="NCBI Taxonomy" id="582475"/>
    <lineage>
        <taxon>Bacteria</taxon>
        <taxon>Bacillati</taxon>
        <taxon>Bacillota</taxon>
        <taxon>Bacilli</taxon>
        <taxon>Bacillales</taxon>
        <taxon>Bacillaceae</taxon>
        <taxon>Lysinibacillus</taxon>
    </lineage>
</organism>
<sequence>MKISFVHSEKSYLPEINAYEAYFNEQEGIEAQIITNNELKEMKSNDFDVLWKFPGMDMRRNFKDVKVIHEYNSLSTGYFPSFKNYLKKHYNIIPDGKVFLNEKVESDLKTKDKMPAIIRDMGIAKQFFLQNTKKEFDFVYVGAMGKGRELEFALQPFTTTLKHKSMLLIGQPNDDLYAQYKNHSNIIFTGVMPYTEIPSIASKAIYGFNYMPDIYPFNVQASTKLLEYCALGLKVVTSDYHWLREFEKHREGRFFKLNADLANFTQNELDNFSFMTPNLQDLEWHQLLDNINLLGFLNQVVHYEPSR</sequence>
<dbReference type="Gene3D" id="3.40.50.2000">
    <property type="entry name" value="Glycogen Phosphorylase B"/>
    <property type="match status" value="1"/>
</dbReference>
<evidence type="ECO:0000313" key="1">
    <source>
        <dbReference type="EMBL" id="MCY9545703.1"/>
    </source>
</evidence>
<reference evidence="1 2" key="1">
    <citation type="submission" date="2022-05" db="EMBL/GenBank/DDBJ databases">
        <title>Genome Sequencing of Bee-Associated Microbes.</title>
        <authorList>
            <person name="Dunlap C."/>
        </authorList>
    </citation>
    <scope>NUCLEOTIDE SEQUENCE [LARGE SCALE GENOMIC DNA]</scope>
    <source>
        <strain evidence="1 2">NRRL BD-083</strain>
    </source>
</reference>
<proteinExistence type="predicted"/>
<keyword evidence="2" id="KW-1185">Reference proteome</keyword>
<accession>A0ABT4EL48</accession>
<dbReference type="Proteomes" id="UP001527052">
    <property type="component" value="Unassembled WGS sequence"/>
</dbReference>
<evidence type="ECO:0000313" key="2">
    <source>
        <dbReference type="Proteomes" id="UP001527052"/>
    </source>
</evidence>
<protein>
    <recommendedName>
        <fullName evidence="3">Glycosyltransferase</fullName>
    </recommendedName>
</protein>
<name>A0ABT4EL48_9BACI</name>
<comment type="caution">
    <text evidence="1">The sequence shown here is derived from an EMBL/GenBank/DDBJ whole genome shotgun (WGS) entry which is preliminary data.</text>
</comment>
<dbReference type="EMBL" id="JAMDLZ010000004">
    <property type="protein sequence ID" value="MCY9545703.1"/>
    <property type="molecule type" value="Genomic_DNA"/>
</dbReference>
<dbReference type="RefSeq" id="WP_268635871.1">
    <property type="nucleotide sequence ID" value="NZ_JAMDLZ010000004.1"/>
</dbReference>